<evidence type="ECO:0000313" key="3">
    <source>
        <dbReference type="Proteomes" id="UP000050975"/>
    </source>
</evidence>
<name>A0A0S8JVN6_UNCW3</name>
<gene>
    <name evidence="2" type="ORF">AMJ74_04755</name>
</gene>
<comment type="caution">
    <text evidence="2">The sequence shown here is derived from an EMBL/GenBank/DDBJ whole genome shotgun (WGS) entry which is preliminary data.</text>
</comment>
<protein>
    <submittedName>
        <fullName evidence="2">Uncharacterized protein</fullName>
    </submittedName>
</protein>
<dbReference type="EMBL" id="LJVE01000089">
    <property type="protein sequence ID" value="KPL13695.1"/>
    <property type="molecule type" value="Genomic_DNA"/>
</dbReference>
<organism evidence="2 3">
    <name type="scientific">candidate division WOR_3 bacterium SM1_77</name>
    <dbReference type="NCBI Taxonomy" id="1703778"/>
    <lineage>
        <taxon>Bacteria</taxon>
        <taxon>Bacteria division WOR-3</taxon>
    </lineage>
</organism>
<dbReference type="Proteomes" id="UP000050975">
    <property type="component" value="Unassembled WGS sequence"/>
</dbReference>
<feature type="region of interest" description="Disordered" evidence="1">
    <location>
        <begin position="31"/>
        <end position="51"/>
    </location>
</feature>
<dbReference type="AlphaFoldDB" id="A0A0S8JVN6"/>
<reference evidence="2 3" key="1">
    <citation type="journal article" date="2015" name="Microbiome">
        <title>Genomic resolution of linkages in carbon, nitrogen, and sulfur cycling among widespread estuary sediment bacteria.</title>
        <authorList>
            <person name="Baker B.J."/>
            <person name="Lazar C.S."/>
            <person name="Teske A.P."/>
            <person name="Dick G.J."/>
        </authorList>
    </citation>
    <scope>NUCLEOTIDE SEQUENCE [LARGE SCALE GENOMIC DNA]</scope>
    <source>
        <strain evidence="2">SM1_77</strain>
    </source>
</reference>
<evidence type="ECO:0000313" key="2">
    <source>
        <dbReference type="EMBL" id="KPL13695.1"/>
    </source>
</evidence>
<evidence type="ECO:0000256" key="1">
    <source>
        <dbReference type="SAM" id="MobiDB-lite"/>
    </source>
</evidence>
<sequence length="82" mass="9606">MTTCLDPTFKYQRSEVTDLRKKFKKIRQQMKAELSSKPIPSAPRGWSSTDLSQAELEESYRLMGLDYETMGNPYEEKSHEQQ</sequence>
<accession>A0A0S8JVN6</accession>
<proteinExistence type="predicted"/>